<dbReference type="InterPro" id="IPR002110">
    <property type="entry name" value="Ankyrin_rpt"/>
</dbReference>
<feature type="non-terminal residue" evidence="3">
    <location>
        <position position="1"/>
    </location>
</feature>
<keyword evidence="1" id="KW-0677">Repeat</keyword>
<evidence type="ECO:0000256" key="1">
    <source>
        <dbReference type="ARBA" id="ARBA00022737"/>
    </source>
</evidence>
<name>A0A0F9BYS6_9ZZZZ</name>
<sequence>HVNAKDEIGYTALLRATRNGHAEVVQILLYTEADMNVRNVYGQTALTVAIKRDRTEIESLLRNVGANK</sequence>
<evidence type="ECO:0000313" key="3">
    <source>
        <dbReference type="EMBL" id="KKK89571.1"/>
    </source>
</evidence>
<comment type="caution">
    <text evidence="3">The sequence shown here is derived from an EMBL/GenBank/DDBJ whole genome shotgun (WGS) entry which is preliminary data.</text>
</comment>
<dbReference type="InterPro" id="IPR036770">
    <property type="entry name" value="Ankyrin_rpt-contain_sf"/>
</dbReference>
<keyword evidence="2" id="KW-0040">ANK repeat</keyword>
<gene>
    <name evidence="3" type="ORF">LCGC14_2731750</name>
</gene>
<dbReference type="AlphaFoldDB" id="A0A0F9BYS6"/>
<dbReference type="EMBL" id="LAZR01049468">
    <property type="protein sequence ID" value="KKK89571.1"/>
    <property type="molecule type" value="Genomic_DNA"/>
</dbReference>
<dbReference type="Gene3D" id="1.25.40.20">
    <property type="entry name" value="Ankyrin repeat-containing domain"/>
    <property type="match status" value="1"/>
</dbReference>
<dbReference type="PANTHER" id="PTHR24171">
    <property type="entry name" value="ANKYRIN REPEAT DOMAIN-CONTAINING PROTEIN 39-RELATED"/>
    <property type="match status" value="1"/>
</dbReference>
<dbReference type="PANTHER" id="PTHR24171:SF8">
    <property type="entry name" value="BRCA1-ASSOCIATED RING DOMAIN PROTEIN 1"/>
    <property type="match status" value="1"/>
</dbReference>
<evidence type="ECO:0000256" key="2">
    <source>
        <dbReference type="ARBA" id="ARBA00023043"/>
    </source>
</evidence>
<proteinExistence type="predicted"/>
<reference evidence="3" key="1">
    <citation type="journal article" date="2015" name="Nature">
        <title>Complex archaea that bridge the gap between prokaryotes and eukaryotes.</title>
        <authorList>
            <person name="Spang A."/>
            <person name="Saw J.H."/>
            <person name="Jorgensen S.L."/>
            <person name="Zaremba-Niedzwiedzka K."/>
            <person name="Martijn J."/>
            <person name="Lind A.E."/>
            <person name="van Eijk R."/>
            <person name="Schleper C."/>
            <person name="Guy L."/>
            <person name="Ettema T.J."/>
        </authorList>
    </citation>
    <scope>NUCLEOTIDE SEQUENCE</scope>
</reference>
<dbReference type="Pfam" id="PF12796">
    <property type="entry name" value="Ank_2"/>
    <property type="match status" value="1"/>
</dbReference>
<dbReference type="GO" id="GO:0070531">
    <property type="term" value="C:BRCA1-A complex"/>
    <property type="evidence" value="ECO:0007669"/>
    <property type="project" value="TreeGrafter"/>
</dbReference>
<protein>
    <submittedName>
        <fullName evidence="3">Uncharacterized protein</fullName>
    </submittedName>
</protein>
<organism evidence="3">
    <name type="scientific">marine sediment metagenome</name>
    <dbReference type="NCBI Taxonomy" id="412755"/>
    <lineage>
        <taxon>unclassified sequences</taxon>
        <taxon>metagenomes</taxon>
        <taxon>ecological metagenomes</taxon>
    </lineage>
</organism>
<dbReference type="PROSITE" id="PS50088">
    <property type="entry name" value="ANK_REPEAT"/>
    <property type="match status" value="1"/>
</dbReference>
<accession>A0A0F9BYS6</accession>
<dbReference type="GO" id="GO:0004842">
    <property type="term" value="F:ubiquitin-protein transferase activity"/>
    <property type="evidence" value="ECO:0007669"/>
    <property type="project" value="TreeGrafter"/>
</dbReference>
<dbReference type="PROSITE" id="PS50297">
    <property type="entry name" value="ANK_REP_REGION"/>
    <property type="match status" value="1"/>
</dbReference>
<dbReference type="GO" id="GO:0031436">
    <property type="term" value="C:BRCA1-BARD1 complex"/>
    <property type="evidence" value="ECO:0007669"/>
    <property type="project" value="TreeGrafter"/>
</dbReference>
<dbReference type="GO" id="GO:0085020">
    <property type="term" value="P:protein K6-linked ubiquitination"/>
    <property type="evidence" value="ECO:0007669"/>
    <property type="project" value="TreeGrafter"/>
</dbReference>
<dbReference type="SUPFAM" id="SSF48403">
    <property type="entry name" value="Ankyrin repeat"/>
    <property type="match status" value="1"/>
</dbReference>